<comment type="catalytic activity">
    <reaction evidence="6">
        <text>Couples ATP hydrolysis with the unwinding of duplex DNA by translocating in the 3'-5' direction.</text>
        <dbReference type="EC" id="5.6.2.4"/>
    </reaction>
</comment>
<dbReference type="AlphaFoldDB" id="X1DAR7"/>
<organism evidence="11">
    <name type="scientific">marine sediment metagenome</name>
    <dbReference type="NCBI Taxonomy" id="412755"/>
    <lineage>
        <taxon>unclassified sequences</taxon>
        <taxon>metagenomes</taxon>
        <taxon>ecological metagenomes</taxon>
    </lineage>
</organism>
<gene>
    <name evidence="11" type="ORF">S01H4_53193</name>
</gene>
<feature type="domain" description="UvrD-like helicase ATP-binding" evidence="9">
    <location>
        <begin position="1"/>
        <end position="88"/>
    </location>
</feature>
<dbReference type="EMBL" id="BART01030464">
    <property type="protein sequence ID" value="GAH17342.1"/>
    <property type="molecule type" value="Genomic_DNA"/>
</dbReference>
<dbReference type="GO" id="GO:0043138">
    <property type="term" value="F:3'-5' DNA helicase activity"/>
    <property type="evidence" value="ECO:0007669"/>
    <property type="project" value="UniProtKB-EC"/>
</dbReference>
<evidence type="ECO:0000259" key="10">
    <source>
        <dbReference type="PROSITE" id="PS51217"/>
    </source>
</evidence>
<name>X1DAR7_9ZZZZ</name>
<dbReference type="PANTHER" id="PTHR11070">
    <property type="entry name" value="UVRD / RECB / PCRA DNA HELICASE FAMILY MEMBER"/>
    <property type="match status" value="1"/>
</dbReference>
<reference evidence="11" key="1">
    <citation type="journal article" date="2014" name="Front. Microbiol.">
        <title>High frequency of phylogenetically diverse reductive dehalogenase-homologous genes in deep subseafloor sedimentary metagenomes.</title>
        <authorList>
            <person name="Kawai M."/>
            <person name="Futagami T."/>
            <person name="Toyoda A."/>
            <person name="Takaki Y."/>
            <person name="Nishi S."/>
            <person name="Hori S."/>
            <person name="Arai W."/>
            <person name="Tsubouchi T."/>
            <person name="Morono Y."/>
            <person name="Uchiyama I."/>
            <person name="Ito T."/>
            <person name="Fujiyama A."/>
            <person name="Inagaki F."/>
            <person name="Takami H."/>
        </authorList>
    </citation>
    <scope>NUCLEOTIDE SEQUENCE</scope>
    <source>
        <strain evidence="11">Expedition CK06-06</strain>
    </source>
</reference>
<accession>X1DAR7</accession>
<keyword evidence="2" id="KW-0378">Hydrolase</keyword>
<evidence type="ECO:0000256" key="7">
    <source>
        <dbReference type="ARBA" id="ARBA00034808"/>
    </source>
</evidence>
<evidence type="ECO:0000256" key="3">
    <source>
        <dbReference type="ARBA" id="ARBA00022806"/>
    </source>
</evidence>
<evidence type="ECO:0000256" key="2">
    <source>
        <dbReference type="ARBA" id="ARBA00022801"/>
    </source>
</evidence>
<dbReference type="GO" id="GO:0005524">
    <property type="term" value="F:ATP binding"/>
    <property type="evidence" value="ECO:0007669"/>
    <property type="project" value="UniProtKB-KW"/>
</dbReference>
<dbReference type="CDD" id="cd17932">
    <property type="entry name" value="DEXQc_UvrD"/>
    <property type="match status" value="1"/>
</dbReference>
<keyword evidence="5" id="KW-0413">Isomerase</keyword>
<evidence type="ECO:0000259" key="9">
    <source>
        <dbReference type="PROSITE" id="PS51198"/>
    </source>
</evidence>
<evidence type="ECO:0000256" key="1">
    <source>
        <dbReference type="ARBA" id="ARBA00022741"/>
    </source>
</evidence>
<dbReference type="Gene3D" id="1.10.486.10">
    <property type="entry name" value="PCRA, domain 4"/>
    <property type="match status" value="1"/>
</dbReference>
<comment type="catalytic activity">
    <reaction evidence="8">
        <text>ATP + H2O = ADP + phosphate + H(+)</text>
        <dbReference type="Rhea" id="RHEA:13065"/>
        <dbReference type="ChEBI" id="CHEBI:15377"/>
        <dbReference type="ChEBI" id="CHEBI:15378"/>
        <dbReference type="ChEBI" id="CHEBI:30616"/>
        <dbReference type="ChEBI" id="CHEBI:43474"/>
        <dbReference type="ChEBI" id="CHEBI:456216"/>
        <dbReference type="EC" id="5.6.2.4"/>
    </reaction>
</comment>
<dbReference type="Gene3D" id="3.40.50.300">
    <property type="entry name" value="P-loop containing nucleotide triphosphate hydrolases"/>
    <property type="match status" value="2"/>
</dbReference>
<dbReference type="EC" id="5.6.2.4" evidence="7"/>
<dbReference type="PROSITE" id="PS51198">
    <property type="entry name" value="UVRD_HELICASE_ATP_BIND"/>
    <property type="match status" value="1"/>
</dbReference>
<dbReference type="GO" id="GO:0016787">
    <property type="term" value="F:hydrolase activity"/>
    <property type="evidence" value="ECO:0007669"/>
    <property type="project" value="UniProtKB-KW"/>
</dbReference>
<evidence type="ECO:0000256" key="4">
    <source>
        <dbReference type="ARBA" id="ARBA00022840"/>
    </source>
</evidence>
<proteinExistence type="predicted"/>
<feature type="domain" description="UvrD-like helicase C-terminal" evidence="10">
    <location>
        <begin position="89"/>
        <end position="262"/>
    </location>
</feature>
<dbReference type="Pfam" id="PF13361">
    <property type="entry name" value="UvrD_C"/>
    <property type="match status" value="1"/>
</dbReference>
<keyword evidence="3" id="KW-0347">Helicase</keyword>
<feature type="non-terminal residue" evidence="11">
    <location>
        <position position="1"/>
    </location>
</feature>
<keyword evidence="1" id="KW-0547">Nucleotide-binding</keyword>
<dbReference type="Pfam" id="PF00580">
    <property type="entry name" value="UvrD-helicase"/>
    <property type="match status" value="1"/>
</dbReference>
<evidence type="ECO:0000256" key="8">
    <source>
        <dbReference type="ARBA" id="ARBA00048988"/>
    </source>
</evidence>
<evidence type="ECO:0000256" key="5">
    <source>
        <dbReference type="ARBA" id="ARBA00023235"/>
    </source>
</evidence>
<dbReference type="InterPro" id="IPR014016">
    <property type="entry name" value="UvrD-like_ATP-bd"/>
</dbReference>
<dbReference type="SUPFAM" id="SSF52540">
    <property type="entry name" value="P-loop containing nucleoside triphosphate hydrolases"/>
    <property type="match status" value="1"/>
</dbReference>
<dbReference type="InterPro" id="IPR000212">
    <property type="entry name" value="DNA_helicase_UvrD/REP"/>
</dbReference>
<dbReference type="InterPro" id="IPR014017">
    <property type="entry name" value="DNA_helicase_UvrD-like_C"/>
</dbReference>
<comment type="caution">
    <text evidence="11">The sequence shown here is derived from an EMBL/GenBank/DDBJ whole genome shotgun (WGS) entry which is preliminary data.</text>
</comment>
<evidence type="ECO:0000256" key="6">
    <source>
        <dbReference type="ARBA" id="ARBA00034617"/>
    </source>
</evidence>
<dbReference type="GO" id="GO:0003677">
    <property type="term" value="F:DNA binding"/>
    <property type="evidence" value="ECO:0007669"/>
    <property type="project" value="InterPro"/>
</dbReference>
<keyword evidence="4" id="KW-0067">ATP-binding</keyword>
<dbReference type="InterPro" id="IPR027417">
    <property type="entry name" value="P-loop_NTPase"/>
</dbReference>
<feature type="non-terminal residue" evidence="11">
    <location>
        <position position="262"/>
    </location>
</feature>
<dbReference type="PROSITE" id="PS51217">
    <property type="entry name" value="UVRD_HELICASE_CTER"/>
    <property type="match status" value="1"/>
</dbReference>
<evidence type="ECO:0000313" key="11">
    <source>
        <dbReference type="EMBL" id="GAH17342.1"/>
    </source>
</evidence>
<dbReference type="PANTHER" id="PTHR11070:SF2">
    <property type="entry name" value="ATP-DEPENDENT DNA HELICASE SRS2"/>
    <property type="match status" value="1"/>
</dbReference>
<sequence>LFRERPKILERYQKRFKYILVDEFQDTNWMQYELIKLLAAPKNNIMVVGDDDQSIYKFRGASFSNIVTFQKDYPKAEKIYLTDNYRSGQKILDHAYDFIQLNNPDRLEVKLKDSNDGLSKKLISHRDDTGSVTASQYKSGDDEVRGVIEKIAELRDKQKDFNWSDVAILVRANDQAQAYERYFRSMQIPHHFMAAKGLYSQETILIILSYLKLLDNYHDVILWCCKKFYQLILHPVRILELIDQNILKTFLVALQNLWPLAK</sequence>
<dbReference type="GO" id="GO:0000725">
    <property type="term" value="P:recombinational repair"/>
    <property type="evidence" value="ECO:0007669"/>
    <property type="project" value="TreeGrafter"/>
</dbReference>
<protein>
    <recommendedName>
        <fullName evidence="7">DNA 3'-5' helicase</fullName>
        <ecNumber evidence="7">5.6.2.4</ecNumber>
    </recommendedName>
</protein>